<keyword evidence="1" id="KW-1133">Transmembrane helix</keyword>
<feature type="transmembrane region" description="Helical" evidence="1">
    <location>
        <begin position="34"/>
        <end position="52"/>
    </location>
</feature>
<sequence>MICEINIRISASFTLFDVTLSHKGAKMYSFLRKLVIFTIMTIYPITTSLVHVDKIEVQFNYINKQEVHNY</sequence>
<name>A0A4R1KGN5_9BACT</name>
<reference evidence="2 3" key="1">
    <citation type="submission" date="2019-03" db="EMBL/GenBank/DDBJ databases">
        <title>Genomic Encyclopedia of Type Strains, Phase IV (KMG-IV): sequencing the most valuable type-strain genomes for metagenomic binning, comparative biology and taxonomic classification.</title>
        <authorList>
            <person name="Goeker M."/>
        </authorList>
    </citation>
    <scope>NUCLEOTIDE SEQUENCE [LARGE SCALE GENOMIC DNA]</scope>
    <source>
        <strain evidence="2 3">DSM 24984</strain>
    </source>
</reference>
<dbReference type="Proteomes" id="UP000294614">
    <property type="component" value="Unassembled WGS sequence"/>
</dbReference>
<proteinExistence type="predicted"/>
<evidence type="ECO:0000256" key="1">
    <source>
        <dbReference type="SAM" id="Phobius"/>
    </source>
</evidence>
<keyword evidence="1" id="KW-0812">Transmembrane</keyword>
<keyword evidence="3" id="KW-1185">Reference proteome</keyword>
<protein>
    <submittedName>
        <fullName evidence="2">Uncharacterized protein</fullName>
    </submittedName>
</protein>
<keyword evidence="1" id="KW-0472">Membrane</keyword>
<evidence type="ECO:0000313" key="3">
    <source>
        <dbReference type="Proteomes" id="UP000294614"/>
    </source>
</evidence>
<gene>
    <name evidence="2" type="ORF">C8D98_1038</name>
</gene>
<evidence type="ECO:0000313" key="2">
    <source>
        <dbReference type="EMBL" id="TCK62509.1"/>
    </source>
</evidence>
<dbReference type="AlphaFoldDB" id="A0A4R1KGN5"/>
<dbReference type="EMBL" id="SMGG01000003">
    <property type="protein sequence ID" value="TCK62509.1"/>
    <property type="molecule type" value="Genomic_DNA"/>
</dbReference>
<comment type="caution">
    <text evidence="2">The sequence shown here is derived from an EMBL/GenBank/DDBJ whole genome shotgun (WGS) entry which is preliminary data.</text>
</comment>
<accession>A0A4R1KGN5</accession>
<organism evidence="2 3">
    <name type="scientific">Seleniivibrio woodruffii</name>
    <dbReference type="NCBI Taxonomy" id="1078050"/>
    <lineage>
        <taxon>Bacteria</taxon>
        <taxon>Pseudomonadati</taxon>
        <taxon>Deferribacterota</taxon>
        <taxon>Deferribacteres</taxon>
        <taxon>Deferribacterales</taxon>
        <taxon>Geovibrionaceae</taxon>
        <taxon>Seleniivibrio</taxon>
    </lineage>
</organism>